<proteinExistence type="predicted"/>
<dbReference type="Proteomes" id="UP000410492">
    <property type="component" value="Unassembled WGS sequence"/>
</dbReference>
<protein>
    <submittedName>
        <fullName evidence="1">Uncharacterized protein</fullName>
    </submittedName>
</protein>
<feature type="non-terminal residue" evidence="1">
    <location>
        <position position="59"/>
    </location>
</feature>
<name>A0A653CQ84_CALMS</name>
<sequence length="59" mass="6819">MCKCRVTVDASTIYTIIIGYIRMYYHMSLQITGKDSFESALRTLVDFAANRCCKIRMCL</sequence>
<dbReference type="EMBL" id="CAACVG010008309">
    <property type="protein sequence ID" value="VEN49242.1"/>
    <property type="molecule type" value="Genomic_DNA"/>
</dbReference>
<gene>
    <name evidence="1" type="ORF">CALMAC_LOCUS10420</name>
</gene>
<dbReference type="AlphaFoldDB" id="A0A653CQ84"/>
<organism evidence="1 2">
    <name type="scientific">Callosobruchus maculatus</name>
    <name type="common">Southern cowpea weevil</name>
    <name type="synonym">Pulse bruchid</name>
    <dbReference type="NCBI Taxonomy" id="64391"/>
    <lineage>
        <taxon>Eukaryota</taxon>
        <taxon>Metazoa</taxon>
        <taxon>Ecdysozoa</taxon>
        <taxon>Arthropoda</taxon>
        <taxon>Hexapoda</taxon>
        <taxon>Insecta</taxon>
        <taxon>Pterygota</taxon>
        <taxon>Neoptera</taxon>
        <taxon>Endopterygota</taxon>
        <taxon>Coleoptera</taxon>
        <taxon>Polyphaga</taxon>
        <taxon>Cucujiformia</taxon>
        <taxon>Chrysomeloidea</taxon>
        <taxon>Chrysomelidae</taxon>
        <taxon>Bruchinae</taxon>
        <taxon>Bruchini</taxon>
        <taxon>Callosobruchus</taxon>
    </lineage>
</organism>
<reference evidence="1 2" key="1">
    <citation type="submission" date="2019-01" db="EMBL/GenBank/DDBJ databases">
        <authorList>
            <person name="Sayadi A."/>
        </authorList>
    </citation>
    <scope>NUCLEOTIDE SEQUENCE [LARGE SCALE GENOMIC DNA]</scope>
</reference>
<evidence type="ECO:0000313" key="2">
    <source>
        <dbReference type="Proteomes" id="UP000410492"/>
    </source>
</evidence>
<evidence type="ECO:0000313" key="1">
    <source>
        <dbReference type="EMBL" id="VEN49242.1"/>
    </source>
</evidence>
<accession>A0A653CQ84</accession>
<keyword evidence="2" id="KW-1185">Reference proteome</keyword>